<organism evidence="1 2">
    <name type="scientific">Marine Group III euryarchaeote CG-Epi4</name>
    <dbReference type="NCBI Taxonomy" id="1888998"/>
    <lineage>
        <taxon>Archaea</taxon>
        <taxon>Methanobacteriati</taxon>
        <taxon>Thermoplasmatota</taxon>
        <taxon>Thermoplasmata</taxon>
        <taxon>Candidatus Thermoprofundales</taxon>
    </lineage>
</organism>
<evidence type="ECO:0000313" key="2">
    <source>
        <dbReference type="Proteomes" id="UP000183375"/>
    </source>
</evidence>
<reference evidence="1 2" key="1">
    <citation type="submission" date="2016-08" db="EMBL/GenBank/DDBJ databases">
        <title>New Insights into Marine Group III Euryarchaeota, from dark to light.</title>
        <authorList>
            <person name="Haro-Moreno J.M."/>
            <person name="Rodriguez-Valera F."/>
            <person name="Lopez-Garcia P."/>
            <person name="Moreira D."/>
            <person name="Martin-Cuadrado A.B."/>
        </authorList>
    </citation>
    <scope>NUCLEOTIDE SEQUENCE [LARGE SCALE GENOMIC DNA]</scope>
    <source>
        <strain evidence="1">CG-Epi4</strain>
    </source>
</reference>
<proteinExistence type="predicted"/>
<dbReference type="EMBL" id="MIYX01000001">
    <property type="protein sequence ID" value="OIR21715.1"/>
    <property type="molecule type" value="Genomic_DNA"/>
</dbReference>
<comment type="caution">
    <text evidence="1">The sequence shown here is derived from an EMBL/GenBank/DDBJ whole genome shotgun (WGS) entry which is preliminary data.</text>
</comment>
<dbReference type="Gene3D" id="3.40.50.300">
    <property type="entry name" value="P-loop containing nucleotide triphosphate hydrolases"/>
    <property type="match status" value="1"/>
</dbReference>
<evidence type="ECO:0000313" key="1">
    <source>
        <dbReference type="EMBL" id="OIR21715.1"/>
    </source>
</evidence>
<dbReference type="PANTHER" id="PTHR41930:SF1">
    <property type="entry name" value="DEPHOSPHO-COA KINASE"/>
    <property type="match status" value="1"/>
</dbReference>
<dbReference type="InterPro" id="IPR027417">
    <property type="entry name" value="P-loop_NTPase"/>
</dbReference>
<accession>A0A1J5TNF0</accession>
<dbReference type="Pfam" id="PF13238">
    <property type="entry name" value="AAA_18"/>
    <property type="match status" value="1"/>
</dbReference>
<dbReference type="SUPFAM" id="SSF52540">
    <property type="entry name" value="P-loop containing nucleoside triphosphate hydrolases"/>
    <property type="match status" value="1"/>
</dbReference>
<dbReference type="AlphaFoldDB" id="A0A1J5TNF0"/>
<sequence>MNTERAQISENILKSIVFGLTGKNASGKGTVAEILKKKKFTYHSLSDSLRDELKSLKKEETRENLIEIGNKLRKEGGPGVLADKLIPKLNSESNHIVDSIRNPLEVISLRNETQLRSFFLISVDANARLRYDRLCSRGRIGDTDSWDKFVEQERREENNDDPNKQQLSKTMEMADYMIDNSGTLEELEAEVNKIIYSL</sequence>
<evidence type="ECO:0008006" key="3">
    <source>
        <dbReference type="Google" id="ProtNLM"/>
    </source>
</evidence>
<gene>
    <name evidence="1" type="ORF">BEU01_00120</name>
</gene>
<name>A0A1J5TNF0_9ARCH</name>
<dbReference type="PANTHER" id="PTHR41930">
    <property type="entry name" value="UPF0200 PROTEIN MJ1399"/>
    <property type="match status" value="1"/>
</dbReference>
<protein>
    <recommendedName>
        <fullName evidence="3">Dephospho-CoA kinase</fullName>
    </recommendedName>
</protein>
<dbReference type="Proteomes" id="UP000183375">
    <property type="component" value="Unassembled WGS sequence"/>
</dbReference>